<dbReference type="AlphaFoldDB" id="A0A9P5Z437"/>
<evidence type="ECO:0000256" key="1">
    <source>
        <dbReference type="ARBA" id="ARBA00006518"/>
    </source>
</evidence>
<feature type="compositionally biased region" description="Polar residues" evidence="5">
    <location>
        <begin position="233"/>
        <end position="259"/>
    </location>
</feature>
<proteinExistence type="inferred from homology"/>
<dbReference type="EMBL" id="MU155207">
    <property type="protein sequence ID" value="KAF9479714.1"/>
    <property type="molecule type" value="Genomic_DNA"/>
</dbReference>
<evidence type="ECO:0000256" key="2">
    <source>
        <dbReference type="ARBA" id="ARBA00022448"/>
    </source>
</evidence>
<dbReference type="CDD" id="cd13315">
    <property type="entry name" value="PH_Sec3"/>
    <property type="match status" value="1"/>
</dbReference>
<evidence type="ECO:0000256" key="3">
    <source>
        <dbReference type="ARBA" id="ARBA00022483"/>
    </source>
</evidence>
<feature type="region of interest" description="Disordered" evidence="5">
    <location>
        <begin position="135"/>
        <end position="287"/>
    </location>
</feature>
<feature type="domain" description="Exocyst complex component Sec3 PIP2-binding N-terminal" evidence="6">
    <location>
        <begin position="41"/>
        <end position="125"/>
    </location>
</feature>
<dbReference type="GO" id="GO:0006893">
    <property type="term" value="P:Golgi to plasma membrane transport"/>
    <property type="evidence" value="ECO:0007669"/>
    <property type="project" value="TreeGrafter"/>
</dbReference>
<dbReference type="OrthoDB" id="27109at2759"/>
<dbReference type="InterPro" id="IPR048628">
    <property type="entry name" value="Sec3_C"/>
</dbReference>
<evidence type="ECO:0000259" key="6">
    <source>
        <dbReference type="SMART" id="SM01313"/>
    </source>
</evidence>
<name>A0A9P5Z437_9AGAR</name>
<dbReference type="InterPro" id="IPR028258">
    <property type="entry name" value="Sec3-PIP2_bind"/>
</dbReference>
<dbReference type="Pfam" id="PF20654">
    <property type="entry name" value="Sec3_C-term"/>
    <property type="match status" value="1"/>
</dbReference>
<reference evidence="7" key="1">
    <citation type="submission" date="2020-11" db="EMBL/GenBank/DDBJ databases">
        <authorList>
            <consortium name="DOE Joint Genome Institute"/>
            <person name="Ahrendt S."/>
            <person name="Riley R."/>
            <person name="Andreopoulos W."/>
            <person name="Labutti K."/>
            <person name="Pangilinan J."/>
            <person name="Ruiz-Duenas F.J."/>
            <person name="Barrasa J.M."/>
            <person name="Sanchez-Garcia M."/>
            <person name="Camarero S."/>
            <person name="Miyauchi S."/>
            <person name="Serrano A."/>
            <person name="Linde D."/>
            <person name="Babiker R."/>
            <person name="Drula E."/>
            <person name="Ayuso-Fernandez I."/>
            <person name="Pacheco R."/>
            <person name="Padilla G."/>
            <person name="Ferreira P."/>
            <person name="Barriuso J."/>
            <person name="Kellner H."/>
            <person name="Castanera R."/>
            <person name="Alfaro M."/>
            <person name="Ramirez L."/>
            <person name="Pisabarro A.G."/>
            <person name="Kuo A."/>
            <person name="Tritt A."/>
            <person name="Lipzen A."/>
            <person name="He G."/>
            <person name="Yan M."/>
            <person name="Ng V."/>
            <person name="Cullen D."/>
            <person name="Martin F."/>
            <person name="Rosso M.-N."/>
            <person name="Henrissat B."/>
            <person name="Hibbett D."/>
            <person name="Martinez A.T."/>
            <person name="Grigoriev I.V."/>
        </authorList>
    </citation>
    <scope>NUCLEOTIDE SEQUENCE</scope>
    <source>
        <strain evidence="7">CIRM-BRFM 674</strain>
    </source>
</reference>
<keyword evidence="8" id="KW-1185">Reference proteome</keyword>
<feature type="compositionally biased region" description="Polar residues" evidence="5">
    <location>
        <begin position="267"/>
        <end position="287"/>
    </location>
</feature>
<accession>A0A9P5Z437</accession>
<organism evidence="7 8">
    <name type="scientific">Pholiota conissans</name>
    <dbReference type="NCBI Taxonomy" id="109636"/>
    <lineage>
        <taxon>Eukaryota</taxon>
        <taxon>Fungi</taxon>
        <taxon>Dikarya</taxon>
        <taxon>Basidiomycota</taxon>
        <taxon>Agaricomycotina</taxon>
        <taxon>Agaricomycetes</taxon>
        <taxon>Agaricomycetidae</taxon>
        <taxon>Agaricales</taxon>
        <taxon>Agaricineae</taxon>
        <taxon>Strophariaceae</taxon>
        <taxon>Pholiota</taxon>
    </lineage>
</organism>
<dbReference type="SMART" id="SM01313">
    <property type="entry name" value="Sec3-PIP2_bind"/>
    <property type="match status" value="1"/>
</dbReference>
<evidence type="ECO:0000313" key="7">
    <source>
        <dbReference type="EMBL" id="KAF9479714.1"/>
    </source>
</evidence>
<keyword evidence="3" id="KW-0268">Exocytosis</keyword>
<evidence type="ECO:0000313" key="8">
    <source>
        <dbReference type="Proteomes" id="UP000807469"/>
    </source>
</evidence>
<dbReference type="Proteomes" id="UP000807469">
    <property type="component" value="Unassembled WGS sequence"/>
</dbReference>
<evidence type="ECO:0000256" key="4">
    <source>
        <dbReference type="ARBA" id="ARBA00023054"/>
    </source>
</evidence>
<dbReference type="GO" id="GO:0006887">
    <property type="term" value="P:exocytosis"/>
    <property type="evidence" value="ECO:0007669"/>
    <property type="project" value="UniProtKB-KW"/>
</dbReference>
<dbReference type="InterPro" id="IPR019160">
    <property type="entry name" value="Sec3_CC"/>
</dbReference>
<evidence type="ECO:0000256" key="5">
    <source>
        <dbReference type="SAM" id="MobiDB-lite"/>
    </source>
</evidence>
<gene>
    <name evidence="7" type="ORF">BDN70DRAFT_906151</name>
</gene>
<comment type="caution">
    <text evidence="7">The sequence shown here is derived from an EMBL/GenBank/DDBJ whole genome shotgun (WGS) entry which is preliminary data.</text>
</comment>
<dbReference type="GO" id="GO:0005546">
    <property type="term" value="F:phosphatidylinositol-4,5-bisphosphate binding"/>
    <property type="evidence" value="ECO:0007669"/>
    <property type="project" value="TreeGrafter"/>
</dbReference>
<keyword evidence="4" id="KW-0175">Coiled coil</keyword>
<feature type="compositionally biased region" description="Polar residues" evidence="5">
    <location>
        <begin position="152"/>
        <end position="170"/>
    </location>
</feature>
<keyword evidence="2" id="KW-0813">Transport</keyword>
<comment type="similarity">
    <text evidence="1">Belongs to the SEC3 family.</text>
</comment>
<dbReference type="Pfam" id="PF09763">
    <property type="entry name" value="Sec3_CC"/>
    <property type="match status" value="1"/>
</dbReference>
<dbReference type="PANTHER" id="PTHR16092:SF14">
    <property type="entry name" value="EXOCYST COMPLEX COMPONENT 1 ISOFORM X1"/>
    <property type="match status" value="1"/>
</dbReference>
<sequence length="1072" mass="120139">MADQRQRIIASVFSRRNAEGNLEETYVSHIKIWEDAGPEGGGRKPRYILLSQASNGSGFLHKSKKNTNDTFSVGKTWRLAELRKIEVVNPFAFNLTLARTYRWQTENQDDQANFLEALIRLFRVVSGPQAPLQLEASVEFPQRASKRPGRTPSPTGAPQRPPRTQATRIQNVVAEVPQRTPSPASVTNIRSMNGNASRSGSPAGPTRERRPPSITVPVPPPPAAPLSSQRPSNQTNGSSARIPSSNLERTPSRVPQESNRILAPNRADNSSPTPSARSRAGTSRVENILSNSATEANALRRDQNTRISYFDPANQATLDRLILPDSQADADGEEENAQATLINVEEMIEGYEWASDDVVGKKMTRGAVDMIEARLLDELNALEKANIHSFLESDDRVSVVMKFMDDALAELDNMDSLISTYKIHLNAVNEDILYIQSQNRGLQVQNQNQRALLSELQNLLRTVHVDQEALATLTQESLEKSQSISRLEEAAVQLYKALQAGRDTDMAATMERLQEYRTYNSQFCKRVFDFLSIMVVARSKMLLGDTSGLTKSPPGPRPTALLHDELEAYLSRYIGLLLYMREMDENIYSKLCAAYFSSASDLHGIQMKALMSGHLELVRKVADEEFDQGFGTTVTPLASKGATGMRRAGTIIRSPIESRQREKERRQQDGDMRASEVFGLFLEQIANLIYREDAFVSDFLQINDSGFTFADYIGLDNYFRRQAARSASLSQNTTKLIRGALDLIFGFLPAELKAWLDAALIKDGMELIGILAFLERFILEAEERGNPFVINLLEKQHSRLKVIFDRHISDQLKNIERTKLSSKKRKGVTHFVKYFSAYTSRVESQLVGANNLEIRTSVDAAYEKIVQSMFDSLKQIAKLEGEGEDKGQLNYHVILIENMHYFVSEISQMDVPSLNGATRRAQAIYDENVAAYVKIVFRRPFGKIIDFFEALDRVAKGVNPSELASNSNFNKAALKKIIKDYNSKDIRKYIDVLAKRVEKHFTDAEKATAEENNGVASGKVLLGVWNSCEEEFVKLTEAWASRISQLYSDSGVALEYTTTEVESSFRRQKFGS</sequence>
<dbReference type="PANTHER" id="PTHR16092">
    <property type="entry name" value="SEC3/SYNTAXIN-RELATED"/>
    <property type="match status" value="1"/>
</dbReference>
<feature type="compositionally biased region" description="Polar residues" evidence="5">
    <location>
        <begin position="179"/>
        <end position="200"/>
    </location>
</feature>
<dbReference type="Gene3D" id="2.30.29.90">
    <property type="match status" value="1"/>
</dbReference>
<dbReference type="GO" id="GO:0005886">
    <property type="term" value="C:plasma membrane"/>
    <property type="evidence" value="ECO:0007669"/>
    <property type="project" value="TreeGrafter"/>
</dbReference>
<protein>
    <submittedName>
        <fullName evidence="7">Exocyst complex component, sec3 subunit</fullName>
    </submittedName>
</protein>
<dbReference type="GO" id="GO:0000145">
    <property type="term" value="C:exocyst"/>
    <property type="evidence" value="ECO:0007669"/>
    <property type="project" value="InterPro"/>
</dbReference>
<dbReference type="Pfam" id="PF15277">
    <property type="entry name" value="Sec3-PIP2_bind"/>
    <property type="match status" value="1"/>
</dbReference>